<proteinExistence type="predicted"/>
<organism evidence="1 2">
    <name type="scientific">Bacteroides cellulosilyticus</name>
    <dbReference type="NCBI Taxonomy" id="246787"/>
    <lineage>
        <taxon>Bacteria</taxon>
        <taxon>Pseudomonadati</taxon>
        <taxon>Bacteroidota</taxon>
        <taxon>Bacteroidia</taxon>
        <taxon>Bacteroidales</taxon>
        <taxon>Bacteroidaceae</taxon>
        <taxon>Bacteroides</taxon>
    </lineage>
</organism>
<sequence length="76" mass="8680">MEGIRTIPELYLLRTNSVLSPYKGTSEWRMYGASTAQAGFGYGAGILRKQNLLYENRKKIANAFYECSKDNLYFIS</sequence>
<dbReference type="EMBL" id="QRVJ01000013">
    <property type="protein sequence ID" value="RGS35602.1"/>
    <property type="molecule type" value="Genomic_DNA"/>
</dbReference>
<gene>
    <name evidence="1" type="ORF">DWX97_15415</name>
</gene>
<evidence type="ECO:0000313" key="2">
    <source>
        <dbReference type="Proteomes" id="UP000283341"/>
    </source>
</evidence>
<accession>A0A412IF71</accession>
<reference evidence="1 2" key="1">
    <citation type="submission" date="2018-08" db="EMBL/GenBank/DDBJ databases">
        <title>A genome reference for cultivated species of the human gut microbiota.</title>
        <authorList>
            <person name="Zou Y."/>
            <person name="Xue W."/>
            <person name="Luo G."/>
        </authorList>
    </citation>
    <scope>NUCLEOTIDE SEQUENCE [LARGE SCALE GENOMIC DNA]</scope>
    <source>
        <strain evidence="1 2">AF22-3AC</strain>
    </source>
</reference>
<evidence type="ECO:0000313" key="1">
    <source>
        <dbReference type="EMBL" id="RGS35602.1"/>
    </source>
</evidence>
<dbReference type="RefSeq" id="WP_118402974.1">
    <property type="nucleotide sequence ID" value="NZ_JADNFX010000010.1"/>
</dbReference>
<protein>
    <submittedName>
        <fullName evidence="1">Uncharacterized protein</fullName>
    </submittedName>
</protein>
<dbReference type="AlphaFoldDB" id="A0A412IF71"/>
<comment type="caution">
    <text evidence="1">The sequence shown here is derived from an EMBL/GenBank/DDBJ whole genome shotgun (WGS) entry which is preliminary data.</text>
</comment>
<name>A0A412IF71_9BACE</name>
<dbReference type="Proteomes" id="UP000283341">
    <property type="component" value="Unassembled WGS sequence"/>
</dbReference>